<accession>A0A1M4XQ47</accession>
<dbReference type="InterPro" id="IPR022409">
    <property type="entry name" value="PKD/Chitinase_dom"/>
</dbReference>
<feature type="domain" description="PKD" evidence="2">
    <location>
        <begin position="288"/>
        <end position="329"/>
    </location>
</feature>
<dbReference type="CDD" id="cd00146">
    <property type="entry name" value="PKD"/>
    <property type="match status" value="1"/>
</dbReference>
<evidence type="ECO:0000256" key="1">
    <source>
        <dbReference type="ARBA" id="ARBA00022729"/>
    </source>
</evidence>
<protein>
    <submittedName>
        <fullName evidence="3">Por secretion system C-terminal sorting domain-containing protein</fullName>
    </submittedName>
</protein>
<evidence type="ECO:0000259" key="2">
    <source>
        <dbReference type="PROSITE" id="PS50093"/>
    </source>
</evidence>
<reference evidence="3 4" key="1">
    <citation type="submission" date="2016-11" db="EMBL/GenBank/DDBJ databases">
        <authorList>
            <person name="Jaros S."/>
            <person name="Januszkiewicz K."/>
            <person name="Wedrychowicz H."/>
        </authorList>
    </citation>
    <scope>NUCLEOTIDE SEQUENCE [LARGE SCALE GENOMIC DNA]</scope>
    <source>
        <strain evidence="3 4">DSM 25660</strain>
    </source>
</reference>
<dbReference type="InterPro" id="IPR026444">
    <property type="entry name" value="Secre_tail"/>
</dbReference>
<proteinExistence type="predicted"/>
<dbReference type="RefSeq" id="WP_073361451.1">
    <property type="nucleotide sequence ID" value="NZ_FQVQ01000002.1"/>
</dbReference>
<dbReference type="SUPFAM" id="SSF49299">
    <property type="entry name" value="PKD domain"/>
    <property type="match status" value="1"/>
</dbReference>
<evidence type="ECO:0000313" key="3">
    <source>
        <dbReference type="EMBL" id="SHE95548.1"/>
    </source>
</evidence>
<dbReference type="EMBL" id="FQVQ01000002">
    <property type="protein sequence ID" value="SHE95548.1"/>
    <property type="molecule type" value="Genomic_DNA"/>
</dbReference>
<dbReference type="Gene3D" id="3.40.50.1110">
    <property type="entry name" value="SGNH hydrolase"/>
    <property type="match status" value="1"/>
</dbReference>
<dbReference type="InterPro" id="IPR035986">
    <property type="entry name" value="PKD_dom_sf"/>
</dbReference>
<dbReference type="Pfam" id="PF18911">
    <property type="entry name" value="PKD_4"/>
    <property type="match status" value="1"/>
</dbReference>
<evidence type="ECO:0000313" key="4">
    <source>
        <dbReference type="Proteomes" id="UP000184147"/>
    </source>
</evidence>
<keyword evidence="1" id="KW-0732">Signal</keyword>
<sequence>MRKKRLHVGLTSFLIVLFWGGLLPPLWGQSLTKRVLFLGNSYTNTNNLPGLIASAAQSINDVLIHDSHTPGGFRFSDHVSNATSLAKIAQGTWDFVVLQEQSQLPSFPINQVNALVFPYAEDLNTLITSQNPCAETVFYMTWGRQNGDSQNCAANPPVCTYAGMDDLLRERYMTMATNEAAIVSPVGAVWRYLRTNHPNLNLYSADGSHPSLLGSYAAACTFYTTLFRKDPTLISFESTLSPTDAQLIKLAVKTVVYNQFPTWFIGTYDPMAAFTFTNPTGTNVQFFNQSTGATSYLWDFGDGTTATTAQPTHTYTQNGIYTVTLTVTHCGVTSVMQQVINTAVLHLSPQHPLQAGVEVSPNPVTTTLSLQSNALIEHLKVYDASGRLVQVFSGNLTSVDCSSWAPGMYLLSVATPDGNYTQKIIKL</sequence>
<name>A0A1M4XQ47_9FLAO</name>
<keyword evidence="4" id="KW-1185">Reference proteome</keyword>
<dbReference type="InterPro" id="IPR036514">
    <property type="entry name" value="SGNH_hydro_sf"/>
</dbReference>
<dbReference type="Proteomes" id="UP000184147">
    <property type="component" value="Unassembled WGS sequence"/>
</dbReference>
<dbReference type="InterPro" id="IPR013783">
    <property type="entry name" value="Ig-like_fold"/>
</dbReference>
<dbReference type="AlphaFoldDB" id="A0A1M4XQ47"/>
<dbReference type="STRING" id="1124188.SAMN05444377_102132"/>
<gene>
    <name evidence="3" type="ORF">SAMN05444377_102132</name>
</gene>
<dbReference type="OrthoDB" id="7443339at2"/>
<dbReference type="InterPro" id="IPR000601">
    <property type="entry name" value="PKD_dom"/>
</dbReference>
<dbReference type="Gene3D" id="2.60.40.10">
    <property type="entry name" value="Immunoglobulins"/>
    <property type="match status" value="1"/>
</dbReference>
<dbReference type="Pfam" id="PF18962">
    <property type="entry name" value="Por_Secre_tail"/>
    <property type="match status" value="1"/>
</dbReference>
<dbReference type="SMART" id="SM00089">
    <property type="entry name" value="PKD"/>
    <property type="match status" value="1"/>
</dbReference>
<organism evidence="3 4">
    <name type="scientific">Flavobacterium fontis</name>
    <dbReference type="NCBI Taxonomy" id="1124188"/>
    <lineage>
        <taxon>Bacteria</taxon>
        <taxon>Pseudomonadati</taxon>
        <taxon>Bacteroidota</taxon>
        <taxon>Flavobacteriia</taxon>
        <taxon>Flavobacteriales</taxon>
        <taxon>Flavobacteriaceae</taxon>
        <taxon>Flavobacterium</taxon>
    </lineage>
</organism>
<dbReference type="PROSITE" id="PS50093">
    <property type="entry name" value="PKD"/>
    <property type="match status" value="1"/>
</dbReference>
<dbReference type="GO" id="GO:0016788">
    <property type="term" value="F:hydrolase activity, acting on ester bonds"/>
    <property type="evidence" value="ECO:0007669"/>
    <property type="project" value="UniProtKB-ARBA"/>
</dbReference>
<dbReference type="NCBIfam" id="TIGR04183">
    <property type="entry name" value="Por_Secre_tail"/>
    <property type="match status" value="1"/>
</dbReference>